<evidence type="ECO:0000256" key="3">
    <source>
        <dbReference type="ARBA" id="ARBA00022692"/>
    </source>
</evidence>
<comment type="caution">
    <text evidence="7">The sequence shown here is derived from an EMBL/GenBank/DDBJ whole genome shotgun (WGS) entry which is preliminary data.</text>
</comment>
<evidence type="ECO:0000256" key="5">
    <source>
        <dbReference type="ARBA" id="ARBA00023136"/>
    </source>
</evidence>
<proteinExistence type="predicted"/>
<dbReference type="GO" id="GO:0016765">
    <property type="term" value="F:transferase activity, transferring alkyl or aryl (other than methyl) groups"/>
    <property type="evidence" value="ECO:0007669"/>
    <property type="project" value="InterPro"/>
</dbReference>
<dbReference type="InterPro" id="IPR000537">
    <property type="entry name" value="UbiA_prenyltransferase"/>
</dbReference>
<feature type="transmembrane region" description="Helical" evidence="6">
    <location>
        <begin position="146"/>
        <end position="162"/>
    </location>
</feature>
<reference evidence="7 8" key="1">
    <citation type="submission" date="2015-11" db="EMBL/GenBank/DDBJ databases">
        <title>Genomic analysis of 38 Legionella species identifies large and diverse effector repertoires.</title>
        <authorList>
            <person name="Burstein D."/>
            <person name="Amaro F."/>
            <person name="Zusman T."/>
            <person name="Lifshitz Z."/>
            <person name="Cohen O."/>
            <person name="Gilbert J.A."/>
            <person name="Pupko T."/>
            <person name="Shuman H.A."/>
            <person name="Segal G."/>
        </authorList>
    </citation>
    <scope>NUCLEOTIDE SEQUENCE [LARGE SCALE GENOMIC DNA]</scope>
    <source>
        <strain evidence="7 8">CDC#1442-AUS-E</strain>
    </source>
</reference>
<dbReference type="Gene3D" id="1.10.357.140">
    <property type="entry name" value="UbiA prenyltransferase"/>
    <property type="match status" value="1"/>
</dbReference>
<gene>
    <name evidence="7" type="ORF">Lqui_2743</name>
</gene>
<dbReference type="STRING" id="45073.Lqui_2743"/>
<name>A0A0W0XL21_9GAMM</name>
<evidence type="ECO:0000256" key="6">
    <source>
        <dbReference type="SAM" id="Phobius"/>
    </source>
</evidence>
<dbReference type="Pfam" id="PF01040">
    <property type="entry name" value="UbiA"/>
    <property type="match status" value="1"/>
</dbReference>
<dbReference type="AlphaFoldDB" id="A0A0W0XL21"/>
<feature type="transmembrane region" description="Helical" evidence="6">
    <location>
        <begin position="211"/>
        <end position="230"/>
    </location>
</feature>
<comment type="subcellular location">
    <subcellularLocation>
        <location evidence="1">Membrane</location>
        <topology evidence="1">Multi-pass membrane protein</topology>
    </subcellularLocation>
</comment>
<protein>
    <submittedName>
        <fullName evidence="7">Phosphoribose diphosphate:decaprenyl-phosphate phosphoribosyltransferase</fullName>
    </submittedName>
</protein>
<evidence type="ECO:0000256" key="1">
    <source>
        <dbReference type="ARBA" id="ARBA00004141"/>
    </source>
</evidence>
<keyword evidence="4 6" id="KW-1133">Transmembrane helix</keyword>
<dbReference type="EMBL" id="LNYS01000025">
    <property type="protein sequence ID" value="KTD45272.1"/>
    <property type="molecule type" value="Genomic_DNA"/>
</dbReference>
<organism evidence="7 8">
    <name type="scientific">Legionella quinlivanii</name>
    <dbReference type="NCBI Taxonomy" id="45073"/>
    <lineage>
        <taxon>Bacteria</taxon>
        <taxon>Pseudomonadati</taxon>
        <taxon>Pseudomonadota</taxon>
        <taxon>Gammaproteobacteria</taxon>
        <taxon>Legionellales</taxon>
        <taxon>Legionellaceae</taxon>
        <taxon>Legionella</taxon>
    </lineage>
</organism>
<feature type="transmembrane region" description="Helical" evidence="6">
    <location>
        <begin position="12"/>
        <end position="30"/>
    </location>
</feature>
<keyword evidence="2" id="KW-1003">Cell membrane</keyword>
<keyword evidence="8" id="KW-1185">Reference proteome</keyword>
<feature type="transmembrane region" description="Helical" evidence="6">
    <location>
        <begin position="237"/>
        <end position="253"/>
    </location>
</feature>
<keyword evidence="3 6" id="KW-0812">Transmembrane</keyword>
<accession>A0A0W0XL21</accession>
<dbReference type="GO" id="GO:0016020">
    <property type="term" value="C:membrane"/>
    <property type="evidence" value="ECO:0007669"/>
    <property type="project" value="UniProtKB-SubCell"/>
</dbReference>
<evidence type="ECO:0000313" key="8">
    <source>
        <dbReference type="Proteomes" id="UP000054618"/>
    </source>
</evidence>
<sequence length="307" mass="35280">MNAYLSIARIDNWPKNLLMFAGAALAAIFSQFSAPVHWLQCISVFLALCLASSANYVLNEYLDRNTDKFHPVKKDRALAKIQTKKTLIIFEYCALFLLALGLSMLAHANILIVLGVYLILAWLYNIPPVRLKDVAYIDVLLESVNYPLRVIIGWLCILPHYLPPSSLILTTWAMGAFTMSMKRVAEYRIFPNRDTAISYRKSYAFYTTNTLILSAFIYALLTIFGITILMLKYKAELIILMPFLIGWMGWYFLMGLEHNFDIIYPEKLIFNKIFIALLILLILLCLLLLNINIPSFLILMKPMHYAR</sequence>
<feature type="transmembrane region" description="Helical" evidence="6">
    <location>
        <begin position="36"/>
        <end position="58"/>
    </location>
</feature>
<feature type="transmembrane region" description="Helical" evidence="6">
    <location>
        <begin position="86"/>
        <end position="104"/>
    </location>
</feature>
<evidence type="ECO:0000313" key="7">
    <source>
        <dbReference type="EMBL" id="KTD45272.1"/>
    </source>
</evidence>
<evidence type="ECO:0000256" key="2">
    <source>
        <dbReference type="ARBA" id="ARBA00022475"/>
    </source>
</evidence>
<evidence type="ECO:0000256" key="4">
    <source>
        <dbReference type="ARBA" id="ARBA00022989"/>
    </source>
</evidence>
<dbReference type="Proteomes" id="UP000054618">
    <property type="component" value="Unassembled WGS sequence"/>
</dbReference>
<feature type="transmembrane region" description="Helical" evidence="6">
    <location>
        <begin position="110"/>
        <end position="126"/>
    </location>
</feature>
<dbReference type="GO" id="GO:0016757">
    <property type="term" value="F:glycosyltransferase activity"/>
    <property type="evidence" value="ECO:0007669"/>
    <property type="project" value="UniProtKB-KW"/>
</dbReference>
<keyword evidence="7" id="KW-0808">Transferase</keyword>
<dbReference type="PATRIC" id="fig|45073.5.peg.2919"/>
<feature type="transmembrane region" description="Helical" evidence="6">
    <location>
        <begin position="273"/>
        <end position="299"/>
    </location>
</feature>
<keyword evidence="5 6" id="KW-0472">Membrane</keyword>
<dbReference type="InterPro" id="IPR044878">
    <property type="entry name" value="UbiA_sf"/>
</dbReference>
<keyword evidence="7" id="KW-0328">Glycosyltransferase</keyword>